<reference evidence="3" key="1">
    <citation type="journal article" date="2014" name="Int. J. Syst. Evol. Microbiol.">
        <title>Complete genome sequence of Corynebacterium casei LMG S-19264T (=DSM 44701T), isolated from a smear-ripened cheese.</title>
        <authorList>
            <consortium name="US DOE Joint Genome Institute (JGI-PGF)"/>
            <person name="Walter F."/>
            <person name="Albersmeier A."/>
            <person name="Kalinowski J."/>
            <person name="Ruckert C."/>
        </authorList>
    </citation>
    <scope>NUCLEOTIDE SEQUENCE</scope>
    <source>
        <strain evidence="3">CGMCC 1.12827</strain>
    </source>
</reference>
<name>A0A916T0R5_9ACTN</name>
<proteinExistence type="predicted"/>
<keyword evidence="4" id="KW-1185">Reference proteome</keyword>
<dbReference type="Proteomes" id="UP000621454">
    <property type="component" value="Unassembled WGS sequence"/>
</dbReference>
<organism evidence="3 4">
    <name type="scientific">Gordonia jinhuaensis</name>
    <dbReference type="NCBI Taxonomy" id="1517702"/>
    <lineage>
        <taxon>Bacteria</taxon>
        <taxon>Bacillati</taxon>
        <taxon>Actinomycetota</taxon>
        <taxon>Actinomycetes</taxon>
        <taxon>Mycobacteriales</taxon>
        <taxon>Gordoniaceae</taxon>
        <taxon>Gordonia</taxon>
    </lineage>
</organism>
<comment type="caution">
    <text evidence="3">The sequence shown here is derived from an EMBL/GenBank/DDBJ whole genome shotgun (WGS) entry which is preliminary data.</text>
</comment>
<evidence type="ECO:0000259" key="2">
    <source>
        <dbReference type="Pfam" id="PF09899"/>
    </source>
</evidence>
<accession>A0A916T0R5</accession>
<evidence type="ECO:0000313" key="4">
    <source>
        <dbReference type="Proteomes" id="UP000621454"/>
    </source>
</evidence>
<feature type="compositionally biased region" description="Acidic residues" evidence="1">
    <location>
        <begin position="64"/>
        <end position="88"/>
    </location>
</feature>
<dbReference type="EMBL" id="BMGC01000005">
    <property type="protein sequence ID" value="GGB25297.1"/>
    <property type="molecule type" value="Genomic_DNA"/>
</dbReference>
<feature type="region of interest" description="Disordered" evidence="1">
    <location>
        <begin position="1"/>
        <end position="105"/>
    </location>
</feature>
<feature type="domain" description="DUF2126" evidence="2">
    <location>
        <begin position="92"/>
        <end position="633"/>
    </location>
</feature>
<feature type="compositionally biased region" description="Low complexity" evidence="1">
    <location>
        <begin position="89"/>
        <end position="101"/>
    </location>
</feature>
<protein>
    <recommendedName>
        <fullName evidence="2">DUF2126 domain-containing protein</fullName>
    </recommendedName>
</protein>
<evidence type="ECO:0000256" key="1">
    <source>
        <dbReference type="SAM" id="MobiDB-lite"/>
    </source>
</evidence>
<sequence length="640" mass="69311">MRAIDGAGLLDDSTRADMLGSSTTVGPSMETVWYTPEQRAAMEAAERAARATARRKAGAGDADAAQDGDTEADAETDAAETDSADSDADSGASADAGSSTAHGGPTVEVFAPTARLVNGVARTALVAEQRAGVLYVFLPPTERAEDFVELVALVERTADELGTPVVLEGYAPPHDPRITSMRITPDPGVIEVNIYPTASFAEQSEQLETLYDEARQSRLGTEAFDLDGSHGGTGGGNHITLGGASPVESPMLRRPDLLVSMLTYWQRHPALSYLFSGRFIGTTSQAPRADEGRESAIYEMEIAFAEIDRIEKEIGAGATGYHLPWVTDRALRHLLTDITGNTHRAEFCIDKLYSPDSATGRLGILELRGFEMPPHHRMAMVQSLLVRSLVAWFWDQPYRAPLLRWGADLHGRHLLPYYVIADIAAVAADLREAGLDFDTAWLDPFTEFRFPRLGTVAIRNVEIELRGAIEPWNVLGEEATGGGTARYVDSSVERVQVRVLGGTDDRYVLTCNGFPVPLVATDRPGETVAGIRFRAWQPPSALHPTITVDTPLVFDLIDTHTGRSVGGATYHSVHPGGRAYDKPPVNAVEAESRRNGRFEASGHTAGPVDIGLLREHRARMAVDSSVPMILDLRRARTVLQ</sequence>
<gene>
    <name evidence="3" type="ORF">GCM10011489_11940</name>
</gene>
<dbReference type="InterPro" id="IPR018667">
    <property type="entry name" value="DUF2126"/>
</dbReference>
<evidence type="ECO:0000313" key="3">
    <source>
        <dbReference type="EMBL" id="GGB25297.1"/>
    </source>
</evidence>
<reference evidence="3" key="2">
    <citation type="submission" date="2020-09" db="EMBL/GenBank/DDBJ databases">
        <authorList>
            <person name="Sun Q."/>
            <person name="Zhou Y."/>
        </authorList>
    </citation>
    <scope>NUCLEOTIDE SEQUENCE</scope>
    <source>
        <strain evidence="3">CGMCC 1.12827</strain>
    </source>
</reference>
<dbReference type="AlphaFoldDB" id="A0A916T0R5"/>
<dbReference type="Pfam" id="PF09899">
    <property type="entry name" value="DUF2126"/>
    <property type="match status" value="1"/>
</dbReference>